<keyword evidence="4" id="KW-0745">Spermidine biosynthesis</keyword>
<comment type="subunit">
    <text evidence="4">Homodimer or homotetramer.</text>
</comment>
<keyword evidence="3 4" id="KW-0620">Polyamine biosynthesis</keyword>
<evidence type="ECO:0000313" key="8">
    <source>
        <dbReference type="Proteomes" id="UP000664218"/>
    </source>
</evidence>
<dbReference type="EMBL" id="JAFNJU010000025">
    <property type="protein sequence ID" value="MBO1266375.1"/>
    <property type="molecule type" value="Genomic_DNA"/>
</dbReference>
<feature type="binding site" evidence="4">
    <location>
        <begin position="155"/>
        <end position="158"/>
    </location>
    <ligand>
        <name>spermidine</name>
        <dbReference type="ChEBI" id="CHEBI:57834"/>
    </ligand>
</feature>
<feature type="binding site" evidence="4">
    <location>
        <position position="62"/>
    </location>
    <ligand>
        <name>spermidine</name>
        <dbReference type="ChEBI" id="CHEBI:57834"/>
    </ligand>
</feature>
<keyword evidence="2 4" id="KW-0808">Transferase</keyword>
<dbReference type="NCBIfam" id="NF002010">
    <property type="entry name" value="PRK00811.1"/>
    <property type="match status" value="1"/>
</dbReference>
<dbReference type="InterPro" id="IPR037163">
    <property type="entry name" value="Spermidine_synt_N_sf"/>
</dbReference>
<comment type="function">
    <text evidence="4">Catalyzes the irreversible transfer of a propylamine group from the amino donor S-adenosylmethioninamine (decarboxy-AdoMet) to putrescine (1,4-diaminobutane) to yield spermidine.</text>
</comment>
<dbReference type="RefSeq" id="WP_207600901.1">
    <property type="nucleotide sequence ID" value="NZ_JAFNJU010000025.1"/>
</dbReference>
<dbReference type="PANTHER" id="PTHR11558:SF11">
    <property type="entry name" value="SPERMIDINE SYNTHASE"/>
    <property type="match status" value="1"/>
</dbReference>
<comment type="caution">
    <text evidence="7">The sequence shown here is derived from an EMBL/GenBank/DDBJ whole genome shotgun (WGS) entry which is preliminary data.</text>
</comment>
<dbReference type="SUPFAM" id="SSF53335">
    <property type="entry name" value="S-adenosyl-L-methionine-dependent methyltransferases"/>
    <property type="match status" value="1"/>
</dbReference>
<feature type="domain" description="PABS" evidence="6">
    <location>
        <begin position="2"/>
        <end position="237"/>
    </location>
</feature>
<dbReference type="HAMAP" id="MF_00198">
    <property type="entry name" value="Spermidine_synth"/>
    <property type="match status" value="1"/>
</dbReference>
<feature type="binding site" evidence="4">
    <location>
        <position position="106"/>
    </location>
    <ligand>
        <name>S-methyl-5'-thioadenosine</name>
        <dbReference type="ChEBI" id="CHEBI:17509"/>
    </ligand>
</feature>
<sequence>MELWYTENHSKEAKFSIKVEKQLYSGKSDFQRIDVFESNEFGKFFTLDGLVMITEKDEFIYHDMIVHVPMATNPAIKKVLVIGAGDGGTVRELVRYESIEKIDMVEIDQLVVDVCREYFPHSTSGLDDERVNLYFEDGLKFVSEKVNEYDLIIVDSTDPIGPGEGLFTRVFYENCHKALTDKGILVNQHESPFYEEYQKAMQRAHQRIHEFFPVAKVYQVHIPTYASGHWLFGFASKSFDPVKDLDADRWNALGLETGYYNTEIHKACFALPNYVKKLLSEAVSK</sequence>
<dbReference type="InterPro" id="IPR001045">
    <property type="entry name" value="Spermi_synthase"/>
</dbReference>
<dbReference type="NCBIfam" id="TIGR00417">
    <property type="entry name" value="speE"/>
    <property type="match status" value="1"/>
</dbReference>
<reference evidence="7" key="1">
    <citation type="submission" date="2021-03" db="EMBL/GenBank/DDBJ databases">
        <title>Proteiniclasticum marinus sp. nov., isolated from tidal flat sediment.</title>
        <authorList>
            <person name="Namirimu T."/>
            <person name="Yang J.-A."/>
            <person name="Yang S.-H."/>
            <person name="Kim Y.-J."/>
            <person name="Kwon K.K."/>
        </authorList>
    </citation>
    <scope>NUCLEOTIDE SEQUENCE</scope>
    <source>
        <strain evidence="7">SCR006</strain>
    </source>
</reference>
<dbReference type="InterPro" id="IPR035246">
    <property type="entry name" value="Spermidine_synt_N"/>
</dbReference>
<dbReference type="GO" id="GO:0004766">
    <property type="term" value="F:spermidine synthase activity"/>
    <property type="evidence" value="ECO:0007669"/>
    <property type="project" value="UniProtKB-UniRule"/>
</dbReference>
<dbReference type="Pfam" id="PF01564">
    <property type="entry name" value="Spermine_synth"/>
    <property type="match status" value="1"/>
</dbReference>
<dbReference type="PANTHER" id="PTHR11558">
    <property type="entry name" value="SPERMIDINE/SPERMINE SYNTHASE"/>
    <property type="match status" value="1"/>
</dbReference>
<comment type="similarity">
    <text evidence="1 4">Belongs to the spermidine/spermine synthase family.</text>
</comment>
<dbReference type="InterPro" id="IPR029063">
    <property type="entry name" value="SAM-dependent_MTases_sf"/>
</dbReference>
<gene>
    <name evidence="4 7" type="primary">speE</name>
    <name evidence="7" type="ORF">J3A84_15200</name>
</gene>
<feature type="active site" description="Proton acceptor" evidence="4 5">
    <location>
        <position position="155"/>
    </location>
</feature>
<protein>
    <recommendedName>
        <fullName evidence="4">Polyamine aminopropyltransferase</fullName>
    </recommendedName>
    <alternativeName>
        <fullName evidence="4">Putrescine aminopropyltransferase</fullName>
        <shortName evidence="4">PAPT</shortName>
    </alternativeName>
    <alternativeName>
        <fullName evidence="4">Spermidine synthase</fullName>
        <shortName evidence="4">SPDS</shortName>
        <shortName evidence="4">SPDSY</shortName>
        <ecNumber evidence="4">2.5.1.16</ecNumber>
    </alternativeName>
</protein>
<feature type="binding site" evidence="4">
    <location>
        <position position="31"/>
    </location>
    <ligand>
        <name>S-methyl-5'-thioadenosine</name>
        <dbReference type="ChEBI" id="CHEBI:17509"/>
    </ligand>
</feature>
<keyword evidence="8" id="KW-1185">Reference proteome</keyword>
<evidence type="ECO:0000259" key="6">
    <source>
        <dbReference type="PROSITE" id="PS51006"/>
    </source>
</evidence>
<evidence type="ECO:0000256" key="1">
    <source>
        <dbReference type="ARBA" id="ARBA00007867"/>
    </source>
</evidence>
<dbReference type="GO" id="GO:0005829">
    <property type="term" value="C:cytosol"/>
    <property type="evidence" value="ECO:0007669"/>
    <property type="project" value="TreeGrafter"/>
</dbReference>
<comment type="catalytic activity">
    <reaction evidence="4">
        <text>S-adenosyl 3-(methylsulfanyl)propylamine + putrescine = S-methyl-5'-thioadenosine + spermidine + H(+)</text>
        <dbReference type="Rhea" id="RHEA:12721"/>
        <dbReference type="ChEBI" id="CHEBI:15378"/>
        <dbReference type="ChEBI" id="CHEBI:17509"/>
        <dbReference type="ChEBI" id="CHEBI:57443"/>
        <dbReference type="ChEBI" id="CHEBI:57834"/>
        <dbReference type="ChEBI" id="CHEBI:326268"/>
        <dbReference type="EC" id="2.5.1.16"/>
    </reaction>
</comment>
<dbReference type="Gene3D" id="2.30.140.10">
    <property type="entry name" value="Spermidine synthase, tetramerisation domain"/>
    <property type="match status" value="1"/>
</dbReference>
<feature type="binding site" evidence="4">
    <location>
        <position position="86"/>
    </location>
    <ligand>
        <name>spermidine</name>
        <dbReference type="ChEBI" id="CHEBI:57834"/>
    </ligand>
</feature>
<evidence type="ECO:0000256" key="4">
    <source>
        <dbReference type="HAMAP-Rule" id="MF_00198"/>
    </source>
</evidence>
<dbReference type="AlphaFoldDB" id="A0A939HF37"/>
<feature type="binding site" evidence="4">
    <location>
        <begin position="137"/>
        <end position="138"/>
    </location>
    <ligand>
        <name>S-methyl-5'-thioadenosine</name>
        <dbReference type="ChEBI" id="CHEBI:17509"/>
    </ligand>
</feature>
<comment type="pathway">
    <text evidence="4">Amine and polyamine biosynthesis; spermidine biosynthesis; spermidine from putrescine: step 1/1.</text>
</comment>
<accession>A0A939HF37</accession>
<dbReference type="EC" id="2.5.1.16" evidence="4"/>
<dbReference type="Proteomes" id="UP000664218">
    <property type="component" value="Unassembled WGS sequence"/>
</dbReference>
<evidence type="ECO:0000256" key="2">
    <source>
        <dbReference type="ARBA" id="ARBA00022679"/>
    </source>
</evidence>
<name>A0A939HF37_9CLOT</name>
<dbReference type="Gene3D" id="3.40.50.150">
    <property type="entry name" value="Vaccinia Virus protein VP39"/>
    <property type="match status" value="1"/>
</dbReference>
<feature type="binding site" evidence="4">
    <location>
        <position position="162"/>
    </location>
    <ligand>
        <name>S-methyl-5'-thioadenosine</name>
        <dbReference type="ChEBI" id="CHEBI:17509"/>
    </ligand>
</feature>
<organism evidence="7 8">
    <name type="scientific">Proteiniclasticum aestuarii</name>
    <dbReference type="NCBI Taxonomy" id="2817862"/>
    <lineage>
        <taxon>Bacteria</taxon>
        <taxon>Bacillati</taxon>
        <taxon>Bacillota</taxon>
        <taxon>Clostridia</taxon>
        <taxon>Eubacteriales</taxon>
        <taxon>Clostridiaceae</taxon>
        <taxon>Proteiniclasticum</taxon>
    </lineage>
</organism>
<dbReference type="CDD" id="cd02440">
    <property type="entry name" value="AdoMet_MTases"/>
    <property type="match status" value="1"/>
</dbReference>
<dbReference type="Pfam" id="PF17284">
    <property type="entry name" value="Spermine_synt_N"/>
    <property type="match status" value="1"/>
</dbReference>
<dbReference type="InterPro" id="IPR030374">
    <property type="entry name" value="PABS"/>
</dbReference>
<evidence type="ECO:0000256" key="5">
    <source>
        <dbReference type="PROSITE-ProRule" id="PRU00354"/>
    </source>
</evidence>
<proteinExistence type="inferred from homology"/>
<dbReference type="GO" id="GO:0008295">
    <property type="term" value="P:spermidine biosynthetic process"/>
    <property type="evidence" value="ECO:0007669"/>
    <property type="project" value="UniProtKB-UniRule"/>
</dbReference>
<evidence type="ECO:0000313" key="7">
    <source>
        <dbReference type="EMBL" id="MBO1266375.1"/>
    </source>
</evidence>
<evidence type="ECO:0000256" key="3">
    <source>
        <dbReference type="ARBA" id="ARBA00023115"/>
    </source>
</evidence>
<dbReference type="PROSITE" id="PS51006">
    <property type="entry name" value="PABS_2"/>
    <property type="match status" value="1"/>
</dbReference>